<gene>
    <name evidence="6" type="ORF">IRY55_03765</name>
</gene>
<evidence type="ECO:0000256" key="3">
    <source>
        <dbReference type="ARBA" id="ARBA00023163"/>
    </source>
</evidence>
<comment type="caution">
    <text evidence="6">The sequence shown here is derived from an EMBL/GenBank/DDBJ whole genome shotgun (WGS) entry which is preliminary data.</text>
</comment>
<dbReference type="InterPro" id="IPR036388">
    <property type="entry name" value="WH-like_DNA-bd_sf"/>
</dbReference>
<dbReference type="GO" id="GO:0003700">
    <property type="term" value="F:DNA-binding transcription factor activity"/>
    <property type="evidence" value="ECO:0007669"/>
    <property type="project" value="InterPro"/>
</dbReference>
<dbReference type="SUPFAM" id="SSF46785">
    <property type="entry name" value="Winged helix' DNA-binding domain"/>
    <property type="match status" value="1"/>
</dbReference>
<keyword evidence="3" id="KW-0804">Transcription</keyword>
<dbReference type="InterPro" id="IPR000524">
    <property type="entry name" value="Tscrpt_reg_HTH_GntR"/>
</dbReference>
<dbReference type="PANTHER" id="PTHR38445:SF9">
    <property type="entry name" value="HTH-TYPE TRANSCRIPTIONAL REPRESSOR YTRA"/>
    <property type="match status" value="1"/>
</dbReference>
<feature type="domain" description="HTH gntR-type" evidence="5">
    <location>
        <begin position="11"/>
        <end position="79"/>
    </location>
</feature>
<reference evidence="6" key="1">
    <citation type="submission" date="2020-11" db="EMBL/GenBank/DDBJ databases">
        <title>Multidrug resistant novel bacterium Savagea serpentis sp. nov., isolated from the scats of a vine snake (Ahaetulla nasuta).</title>
        <authorList>
            <person name="Venkata Ramana V."/>
            <person name="Vikas Patil S."/>
            <person name="Yogita Lugani V."/>
        </authorList>
    </citation>
    <scope>NUCLEOTIDE SEQUENCE</scope>
    <source>
        <strain evidence="6">SN6</strain>
    </source>
</reference>
<evidence type="ECO:0000256" key="2">
    <source>
        <dbReference type="ARBA" id="ARBA00023125"/>
    </source>
</evidence>
<dbReference type="PROSITE" id="PS50949">
    <property type="entry name" value="HTH_GNTR"/>
    <property type="match status" value="1"/>
</dbReference>
<dbReference type="CDD" id="cd07377">
    <property type="entry name" value="WHTH_GntR"/>
    <property type="match status" value="1"/>
</dbReference>
<evidence type="ECO:0000313" key="7">
    <source>
        <dbReference type="Proteomes" id="UP000622653"/>
    </source>
</evidence>
<dbReference type="Proteomes" id="UP000622653">
    <property type="component" value="Unassembled WGS sequence"/>
</dbReference>
<dbReference type="Gene3D" id="1.10.10.10">
    <property type="entry name" value="Winged helix-like DNA-binding domain superfamily/Winged helix DNA-binding domain"/>
    <property type="match status" value="1"/>
</dbReference>
<protein>
    <submittedName>
        <fullName evidence="6">GntR family transcriptional regulator</fullName>
    </submittedName>
</protein>
<keyword evidence="2" id="KW-0238">DNA-binding</keyword>
<dbReference type="SMART" id="SM00345">
    <property type="entry name" value="HTH_GNTR"/>
    <property type="match status" value="1"/>
</dbReference>
<proteinExistence type="predicted"/>
<accession>A0A8J7G3G8</accession>
<organism evidence="6 7">
    <name type="scientific">Savagea serpentis</name>
    <dbReference type="NCBI Taxonomy" id="2785297"/>
    <lineage>
        <taxon>Bacteria</taxon>
        <taxon>Bacillati</taxon>
        <taxon>Bacillota</taxon>
        <taxon>Bacilli</taxon>
        <taxon>Bacillales</taxon>
        <taxon>Caryophanaceae</taxon>
        <taxon>Savagea</taxon>
    </lineage>
</organism>
<dbReference type="Pfam" id="PF00392">
    <property type="entry name" value="GntR"/>
    <property type="match status" value="1"/>
</dbReference>
<keyword evidence="1" id="KW-0805">Transcription regulation</keyword>
<evidence type="ECO:0000256" key="4">
    <source>
        <dbReference type="SAM" id="MobiDB-lite"/>
    </source>
</evidence>
<dbReference type="InterPro" id="IPR036390">
    <property type="entry name" value="WH_DNA-bd_sf"/>
</dbReference>
<evidence type="ECO:0000313" key="6">
    <source>
        <dbReference type="EMBL" id="MBF4500472.1"/>
    </source>
</evidence>
<evidence type="ECO:0000259" key="5">
    <source>
        <dbReference type="PROSITE" id="PS50949"/>
    </source>
</evidence>
<dbReference type="PANTHER" id="PTHR38445">
    <property type="entry name" value="HTH-TYPE TRANSCRIPTIONAL REPRESSOR YTRA"/>
    <property type="match status" value="1"/>
</dbReference>
<dbReference type="RefSeq" id="WP_194561911.1">
    <property type="nucleotide sequence ID" value="NZ_JADKPV010000001.1"/>
</dbReference>
<name>A0A8J7G3G8_9BACL</name>
<sequence length="125" mass="14750">MFIRLYEEDERDLYVQLTDEIIRLMAEGTLKDGDELPSIRSLASSLQVNVKTVQASYQKLADEGYIVQRKKARAVVDRSHFDQAAWEAKWRRLLRQFQHECRATGQSEHDTLQRLQRDVQKEENL</sequence>
<dbReference type="EMBL" id="JADKPV010000001">
    <property type="protein sequence ID" value="MBF4500472.1"/>
    <property type="molecule type" value="Genomic_DNA"/>
</dbReference>
<dbReference type="GO" id="GO:0003677">
    <property type="term" value="F:DNA binding"/>
    <property type="evidence" value="ECO:0007669"/>
    <property type="project" value="UniProtKB-KW"/>
</dbReference>
<evidence type="ECO:0000256" key="1">
    <source>
        <dbReference type="ARBA" id="ARBA00023015"/>
    </source>
</evidence>
<dbReference type="AlphaFoldDB" id="A0A8J7G3G8"/>
<keyword evidence="7" id="KW-1185">Reference proteome</keyword>
<feature type="region of interest" description="Disordered" evidence="4">
    <location>
        <begin position="105"/>
        <end position="125"/>
    </location>
</feature>